<gene>
    <name evidence="2" type="ORF">KHA91_16415</name>
</gene>
<dbReference type="InterPro" id="IPR013216">
    <property type="entry name" value="Methyltransf_11"/>
</dbReference>
<feature type="domain" description="Methyltransferase type 11" evidence="1">
    <location>
        <begin position="56"/>
        <end position="137"/>
    </location>
</feature>
<reference evidence="2 3" key="1">
    <citation type="submission" date="2021-05" db="EMBL/GenBank/DDBJ databases">
        <title>Novel Bacillus species.</title>
        <authorList>
            <person name="Liu G."/>
        </authorList>
    </citation>
    <scope>NUCLEOTIDE SEQUENCE [LARGE SCALE GENOMIC DNA]</scope>
    <source>
        <strain evidence="2 3">FJAT-49682</strain>
    </source>
</reference>
<dbReference type="InterPro" id="IPR029063">
    <property type="entry name" value="SAM-dependent_MTases_sf"/>
</dbReference>
<evidence type="ECO:0000259" key="1">
    <source>
        <dbReference type="Pfam" id="PF08241"/>
    </source>
</evidence>
<dbReference type="RefSeq" id="WP_213099329.1">
    <property type="nucleotide sequence ID" value="NZ_JAGYPN010000003.1"/>
</dbReference>
<protein>
    <submittedName>
        <fullName evidence="2">Methyltransferase domain-containing protein</fullName>
    </submittedName>
</protein>
<keyword evidence="2" id="KW-0489">Methyltransferase</keyword>
<dbReference type="CDD" id="cd02440">
    <property type="entry name" value="AdoMet_MTases"/>
    <property type="match status" value="1"/>
</dbReference>
<dbReference type="AlphaFoldDB" id="A0A942USK4"/>
<organism evidence="2 3">
    <name type="scientific">Lederbergia citrea</name>
    <dbReference type="NCBI Taxonomy" id="2833581"/>
    <lineage>
        <taxon>Bacteria</taxon>
        <taxon>Bacillati</taxon>
        <taxon>Bacillota</taxon>
        <taxon>Bacilli</taxon>
        <taxon>Bacillales</taxon>
        <taxon>Bacillaceae</taxon>
        <taxon>Lederbergia</taxon>
    </lineage>
</organism>
<dbReference type="Pfam" id="PF08241">
    <property type="entry name" value="Methyltransf_11"/>
    <property type="match status" value="1"/>
</dbReference>
<dbReference type="EMBL" id="JAGYPN010000003">
    <property type="protein sequence ID" value="MBS4224306.1"/>
    <property type="molecule type" value="Genomic_DNA"/>
</dbReference>
<dbReference type="GO" id="GO:0008757">
    <property type="term" value="F:S-adenosylmethionine-dependent methyltransferase activity"/>
    <property type="evidence" value="ECO:0007669"/>
    <property type="project" value="InterPro"/>
</dbReference>
<dbReference type="PANTHER" id="PTHR43460">
    <property type="entry name" value="METHYLTRANSFERASE"/>
    <property type="match status" value="1"/>
</dbReference>
<sequence length="253" mass="29264">MITDEKFEILIERTNQPFTGWNFSYITDTGRMSSEPLSWSYGSMAVPLIQNATSMLDMGTGGGEFLSMLRPFPKVVCATEGFPPNVSVAKNQLEPLGIEVVQVENDNQLPFKNGYFDLILNKHESYSCKEIRRIISENGLFLTQQVGGQDYLEINQELKVPINNEFQHWNLAYAQAELKQSGFEILECKEEFPYQRFYDIGALVYYLKAIPWQAPDFDVEKDKDQLYKIHGLIEKKGYFEVMQHRFFIKARPI</sequence>
<evidence type="ECO:0000313" key="3">
    <source>
        <dbReference type="Proteomes" id="UP000676456"/>
    </source>
</evidence>
<accession>A0A942USK4</accession>
<comment type="caution">
    <text evidence="2">The sequence shown here is derived from an EMBL/GenBank/DDBJ whole genome shotgun (WGS) entry which is preliminary data.</text>
</comment>
<keyword evidence="3" id="KW-1185">Reference proteome</keyword>
<keyword evidence="2" id="KW-0808">Transferase</keyword>
<dbReference type="Proteomes" id="UP000676456">
    <property type="component" value="Unassembled WGS sequence"/>
</dbReference>
<evidence type="ECO:0000313" key="2">
    <source>
        <dbReference type="EMBL" id="MBS4224306.1"/>
    </source>
</evidence>
<dbReference type="SUPFAM" id="SSF53335">
    <property type="entry name" value="S-adenosyl-L-methionine-dependent methyltransferases"/>
    <property type="match status" value="1"/>
</dbReference>
<dbReference type="PANTHER" id="PTHR43460:SF1">
    <property type="entry name" value="METHYLTRANSFERASE TYPE 11 DOMAIN-CONTAINING PROTEIN"/>
    <property type="match status" value="1"/>
</dbReference>
<proteinExistence type="predicted"/>
<name>A0A942USK4_9BACI</name>
<dbReference type="InterPro" id="IPR052939">
    <property type="entry name" value="23S_rRNA_MeTrnsfrase_RlmA"/>
</dbReference>
<dbReference type="GO" id="GO:0032259">
    <property type="term" value="P:methylation"/>
    <property type="evidence" value="ECO:0007669"/>
    <property type="project" value="UniProtKB-KW"/>
</dbReference>
<dbReference type="Gene3D" id="3.40.50.150">
    <property type="entry name" value="Vaccinia Virus protein VP39"/>
    <property type="match status" value="1"/>
</dbReference>